<feature type="binding site" evidence="7">
    <location>
        <position position="147"/>
    </location>
    <ligand>
        <name>NAD(+)</name>
        <dbReference type="ChEBI" id="CHEBI:57540"/>
    </ligand>
</feature>
<keyword evidence="7" id="KW-0963">Cytoplasm</keyword>
<dbReference type="AlphaFoldDB" id="A0A6N8CQ26"/>
<dbReference type="PRINTS" id="PR00086">
    <property type="entry name" value="LLDHDRGNASE"/>
</dbReference>
<dbReference type="UniPathway" id="UPA00554">
    <property type="reaction ID" value="UER00611"/>
</dbReference>
<evidence type="ECO:0000259" key="10">
    <source>
        <dbReference type="Pfam" id="PF00056"/>
    </source>
</evidence>
<comment type="caution">
    <text evidence="12">The sequence shown here is derived from an EMBL/GenBank/DDBJ whole genome shotgun (WGS) entry which is preliminary data.</text>
</comment>
<comment type="subcellular location">
    <subcellularLocation>
        <location evidence="7">Cytoplasm</location>
    </subcellularLocation>
</comment>
<dbReference type="NCBIfam" id="TIGR01771">
    <property type="entry name" value="L-LDH-NAD"/>
    <property type="match status" value="1"/>
</dbReference>
<evidence type="ECO:0000259" key="11">
    <source>
        <dbReference type="Pfam" id="PF02866"/>
    </source>
</evidence>
<feature type="domain" description="Lactate/malate dehydrogenase N-terminal" evidence="10">
    <location>
        <begin position="7"/>
        <end position="146"/>
    </location>
</feature>
<keyword evidence="4" id="KW-0021">Allosteric enzyme</keyword>
<gene>
    <name evidence="7" type="primary">ldh</name>
    <name evidence="12" type="ORF">GMB86_04130</name>
</gene>
<dbReference type="OrthoDB" id="9802969at2"/>
<dbReference type="SUPFAM" id="SSF51735">
    <property type="entry name" value="NAD(P)-binding Rossmann-fold domains"/>
    <property type="match status" value="1"/>
</dbReference>
<name>A0A6N8CQ26_9BACI</name>
<comment type="subunit">
    <text evidence="7">Homotetramer.</text>
</comment>
<feature type="binding site" evidence="7">
    <location>
        <position position="42"/>
    </location>
    <ligand>
        <name>NAD(+)</name>
        <dbReference type="ChEBI" id="CHEBI:57540"/>
    </ligand>
</feature>
<accession>A0A6N8CQ26</accession>
<dbReference type="Pfam" id="PF02866">
    <property type="entry name" value="Ldh_1_C"/>
    <property type="match status" value="1"/>
</dbReference>
<keyword evidence="6 7" id="KW-0520">NAD</keyword>
<dbReference type="SUPFAM" id="SSF56327">
    <property type="entry name" value="LDH C-terminal domain-like"/>
    <property type="match status" value="1"/>
</dbReference>
<feature type="binding site" evidence="7">
    <location>
        <position position="232"/>
    </location>
    <ligand>
        <name>substrate</name>
    </ligand>
</feature>
<evidence type="ECO:0000256" key="4">
    <source>
        <dbReference type="ARBA" id="ARBA00022533"/>
    </source>
</evidence>
<dbReference type="PIRSF" id="PIRSF000102">
    <property type="entry name" value="Lac_mal_DH"/>
    <property type="match status" value="1"/>
</dbReference>
<dbReference type="RefSeq" id="WP_155217111.1">
    <property type="nucleotide sequence ID" value="NZ_WNHB01000005.1"/>
</dbReference>
<evidence type="ECO:0000256" key="8">
    <source>
        <dbReference type="PIRSR" id="PIRSR000102-1"/>
    </source>
</evidence>
<dbReference type="InterPro" id="IPR001236">
    <property type="entry name" value="Lactate/malate_DH_N"/>
</dbReference>
<dbReference type="Pfam" id="PF00056">
    <property type="entry name" value="Ldh_1_N"/>
    <property type="match status" value="1"/>
</dbReference>
<feature type="binding site" evidence="9">
    <location>
        <begin position="12"/>
        <end position="17"/>
    </location>
    <ligand>
        <name>NAD(+)</name>
        <dbReference type="ChEBI" id="CHEBI:57540"/>
    </ligand>
</feature>
<feature type="active site" description="Proton acceptor" evidence="7 8">
    <location>
        <position position="180"/>
    </location>
</feature>
<dbReference type="PROSITE" id="PS00064">
    <property type="entry name" value="L_LDH"/>
    <property type="match status" value="1"/>
</dbReference>
<proteinExistence type="inferred from homology"/>
<dbReference type="EC" id="1.1.1.27" evidence="3 7"/>
<keyword evidence="13" id="KW-1185">Reference proteome</keyword>
<dbReference type="GO" id="GO:0005737">
    <property type="term" value="C:cytoplasm"/>
    <property type="evidence" value="ECO:0007669"/>
    <property type="project" value="UniProtKB-SubCell"/>
</dbReference>
<dbReference type="CDD" id="cd05291">
    <property type="entry name" value="HicDH_like"/>
    <property type="match status" value="1"/>
</dbReference>
<feature type="binding site" evidence="7">
    <location>
        <begin position="152"/>
        <end position="155"/>
    </location>
    <ligand>
        <name>substrate</name>
    </ligand>
</feature>
<comment type="catalytic activity">
    <reaction evidence="7">
        <text>(S)-lactate + NAD(+) = pyruvate + NADH + H(+)</text>
        <dbReference type="Rhea" id="RHEA:23444"/>
        <dbReference type="ChEBI" id="CHEBI:15361"/>
        <dbReference type="ChEBI" id="CHEBI:15378"/>
        <dbReference type="ChEBI" id="CHEBI:16651"/>
        <dbReference type="ChEBI" id="CHEBI:57540"/>
        <dbReference type="ChEBI" id="CHEBI:57945"/>
        <dbReference type="EC" id="1.1.1.27"/>
    </reaction>
</comment>
<dbReference type="InterPro" id="IPR001557">
    <property type="entry name" value="L-lactate/malate_DH"/>
</dbReference>
<evidence type="ECO:0000256" key="2">
    <source>
        <dbReference type="ARBA" id="ARBA00006054"/>
    </source>
</evidence>
<dbReference type="PANTHER" id="PTHR43128:SF31">
    <property type="entry name" value="L-LACTATE DEHYDROGENASE"/>
    <property type="match status" value="1"/>
</dbReference>
<feature type="binding site" evidence="7">
    <location>
        <begin position="122"/>
        <end position="124"/>
    </location>
    <ligand>
        <name>NAD(+)</name>
        <dbReference type="ChEBI" id="CHEBI:57540"/>
    </ligand>
</feature>
<dbReference type="GO" id="GO:0004459">
    <property type="term" value="F:L-lactate dehydrogenase (NAD+) activity"/>
    <property type="evidence" value="ECO:0007669"/>
    <property type="project" value="UniProtKB-UniRule"/>
</dbReference>
<comment type="similarity">
    <text evidence="2 7">Belongs to the LDH/MDH superfamily. LDH family.</text>
</comment>
<dbReference type="PANTHER" id="PTHR43128">
    <property type="entry name" value="L-2-HYDROXYCARBOXYLATE DEHYDROGENASE (NAD(P)(+))"/>
    <property type="match status" value="1"/>
</dbReference>
<feature type="binding site" evidence="7">
    <location>
        <begin position="124"/>
        <end position="127"/>
    </location>
    <ligand>
        <name>substrate</name>
    </ligand>
</feature>
<comment type="function">
    <text evidence="7">Catalyzes the conversion of lactate to pyruvate.</text>
</comment>
<evidence type="ECO:0000313" key="13">
    <source>
        <dbReference type="Proteomes" id="UP000440978"/>
    </source>
</evidence>
<dbReference type="Gene3D" id="3.40.50.720">
    <property type="entry name" value="NAD(P)-binding Rossmann-like Domain"/>
    <property type="match status" value="1"/>
</dbReference>
<dbReference type="InterPro" id="IPR022383">
    <property type="entry name" value="Lactate/malate_DH_C"/>
</dbReference>
<feature type="binding site" evidence="7">
    <location>
        <position position="92"/>
    </location>
    <ligand>
        <name>substrate</name>
    </ligand>
</feature>
<dbReference type="InterPro" id="IPR011304">
    <property type="entry name" value="L-lactate_DH"/>
</dbReference>
<dbReference type="EMBL" id="WNHB01000005">
    <property type="protein sequence ID" value="MTT31203.1"/>
    <property type="molecule type" value="Genomic_DNA"/>
</dbReference>
<protein>
    <recommendedName>
        <fullName evidence="3 7">L-lactate dehydrogenase</fullName>
        <shortName evidence="7">L-LDH</shortName>
        <ecNumber evidence="3 7">1.1.1.27</ecNumber>
    </recommendedName>
</protein>
<dbReference type="GO" id="GO:0006089">
    <property type="term" value="P:lactate metabolic process"/>
    <property type="evidence" value="ECO:0007669"/>
    <property type="project" value="TreeGrafter"/>
</dbReference>
<evidence type="ECO:0000256" key="3">
    <source>
        <dbReference type="ARBA" id="ARBA00012967"/>
    </source>
</evidence>
<reference evidence="12 13" key="1">
    <citation type="submission" date="2019-11" db="EMBL/GenBank/DDBJ databases">
        <title>Terrilactibacillus tamarindus sp. nov. BCM23-1 isolated from bark of Tamarindus indica.</title>
        <authorList>
            <person name="Kingkaew E."/>
            <person name="Tanasupawat S."/>
        </authorList>
    </citation>
    <scope>NUCLEOTIDE SEQUENCE [LARGE SCALE GENOMIC DNA]</scope>
    <source>
        <strain evidence="12 13">BCM23-1</strain>
    </source>
</reference>
<comment type="caution">
    <text evidence="7">Lacks conserved residue(s) required for the propagation of feature annotation.</text>
</comment>
<dbReference type="InterPro" id="IPR036291">
    <property type="entry name" value="NAD(P)-bd_dom_sf"/>
</dbReference>
<dbReference type="Proteomes" id="UP000440978">
    <property type="component" value="Unassembled WGS sequence"/>
</dbReference>
<sequence length="317" mass="34576">METKKRKIGIIGVGNVGTAAATAILHNNIADELLLIDCDEKRAEGEAMDYLDSIEFNTSRTYVKTANLEEAASCDILLVSVADPSTIPSSSRLELLQESATIIQDVVPNLRKLGFAGIYVVATNPCDIITYLTWTLSGLPRNQVVGTGTALDSARFRRLISQEIKNINPETIQGYTLGEHGDSQFGVWSHVTIGGQPLDVFEKETGIKLDRHAIVEKTRRLGWDIHIRKGCTQFGIGNVLAYFAKSILEDAKSVTPASCILDGEYGFDDLSIGVPAVIGRCGVERILSLQLTDKENSEFVASSQVIKNYISELKVSK</sequence>
<dbReference type="InterPro" id="IPR018177">
    <property type="entry name" value="L-lactate_DH_AS"/>
</dbReference>
<dbReference type="GO" id="GO:0006096">
    <property type="term" value="P:glycolytic process"/>
    <property type="evidence" value="ECO:0007669"/>
    <property type="project" value="UniProtKB-UniRule"/>
</dbReference>
<organism evidence="12 13">
    <name type="scientific">Terrilactibacillus tamarindi</name>
    <dbReference type="NCBI Taxonomy" id="2599694"/>
    <lineage>
        <taxon>Bacteria</taxon>
        <taxon>Bacillati</taxon>
        <taxon>Bacillota</taxon>
        <taxon>Bacilli</taxon>
        <taxon>Bacillales</taxon>
        <taxon>Bacillaceae</taxon>
        <taxon>Terrilactibacillus</taxon>
    </lineage>
</organism>
<feature type="binding site" evidence="7 9">
    <location>
        <position position="37"/>
    </location>
    <ligand>
        <name>NAD(+)</name>
        <dbReference type="ChEBI" id="CHEBI:57540"/>
    </ligand>
</feature>
<dbReference type="HAMAP" id="MF_00488">
    <property type="entry name" value="Lactate_dehydrog"/>
    <property type="match status" value="1"/>
</dbReference>
<evidence type="ECO:0000256" key="1">
    <source>
        <dbReference type="ARBA" id="ARBA00004843"/>
    </source>
</evidence>
<comment type="pathway">
    <text evidence="1 7">Fermentation; pyruvate fermentation to lactate; (S)-lactate from pyruvate: step 1/1.</text>
</comment>
<evidence type="ECO:0000256" key="9">
    <source>
        <dbReference type="PIRSR" id="PIRSR000102-3"/>
    </source>
</evidence>
<feature type="domain" description="Lactate/malate dehydrogenase C-terminal" evidence="11">
    <location>
        <begin position="149"/>
        <end position="312"/>
    </location>
</feature>
<feature type="binding site" evidence="7">
    <location>
        <position position="16"/>
    </location>
    <ligand>
        <name>NAD(+)</name>
        <dbReference type="ChEBI" id="CHEBI:57540"/>
    </ligand>
</feature>
<evidence type="ECO:0000256" key="7">
    <source>
        <dbReference type="HAMAP-Rule" id="MF_00488"/>
    </source>
</evidence>
<keyword evidence="5 7" id="KW-0560">Oxidoreductase</keyword>
<evidence type="ECO:0000256" key="6">
    <source>
        <dbReference type="ARBA" id="ARBA00023027"/>
    </source>
</evidence>
<dbReference type="Gene3D" id="3.90.110.10">
    <property type="entry name" value="Lactate dehydrogenase/glycoside hydrolase, family 4, C-terminal"/>
    <property type="match status" value="1"/>
</dbReference>
<evidence type="ECO:0000313" key="12">
    <source>
        <dbReference type="EMBL" id="MTT31203.1"/>
    </source>
</evidence>
<evidence type="ECO:0000256" key="5">
    <source>
        <dbReference type="ARBA" id="ARBA00023002"/>
    </source>
</evidence>
<dbReference type="InterPro" id="IPR015955">
    <property type="entry name" value="Lactate_DH/Glyco_Ohase_4_C"/>
</dbReference>